<evidence type="ECO:0000256" key="9">
    <source>
        <dbReference type="ARBA" id="ARBA00023146"/>
    </source>
</evidence>
<keyword evidence="7 11" id="KW-0067">ATP-binding</keyword>
<feature type="short sequence motif" description="'KMSKS' region" evidence="11">
    <location>
        <begin position="250"/>
        <end position="254"/>
    </location>
</feature>
<dbReference type="Gene3D" id="1.10.10.350">
    <property type="match status" value="1"/>
</dbReference>
<reference evidence="14 15" key="1">
    <citation type="submission" date="2019-01" db="EMBL/GenBank/DDBJ databases">
        <title>Draft genome sequences of Candidatus Mycoplasma haemohominis SWG34-3 identified from a patient with pyrexia, anemia and liver dysfunction.</title>
        <authorList>
            <person name="Sekizuka T."/>
            <person name="Hattori N."/>
            <person name="Katano H."/>
            <person name="Takuma T."/>
            <person name="Ito T."/>
            <person name="Arai N."/>
            <person name="Yanai R."/>
            <person name="Ishii S."/>
            <person name="Miura Y."/>
            <person name="Tokunaga T."/>
            <person name="Watanabe H."/>
            <person name="Nomura N."/>
            <person name="Eguchi J."/>
            <person name="Arai T."/>
            <person name="Hasegawa H."/>
            <person name="Nakamaki T."/>
            <person name="Wakita T."/>
            <person name="Niki Y."/>
            <person name="Kuroda M."/>
        </authorList>
    </citation>
    <scope>NUCLEOTIDE SEQUENCE [LARGE SCALE GENOMIC DNA]</scope>
    <source>
        <strain evidence="14">SWG34-3</strain>
    </source>
</reference>
<dbReference type="HAMAP" id="MF_00022">
    <property type="entry name" value="Glu_tRNA_synth_type1"/>
    <property type="match status" value="1"/>
</dbReference>
<keyword evidence="5 11" id="KW-0436">Ligase</keyword>
<dbReference type="GO" id="GO:0006424">
    <property type="term" value="P:glutamyl-tRNA aminoacylation"/>
    <property type="evidence" value="ECO:0007669"/>
    <property type="project" value="UniProtKB-UniRule"/>
</dbReference>
<comment type="subcellular location">
    <subcellularLocation>
        <location evidence="1 11">Cytoplasm</location>
    </subcellularLocation>
</comment>
<keyword evidence="6 11" id="KW-0547">Nucleotide-binding</keyword>
<comment type="function">
    <text evidence="11">Catalyzes the attachment of glutamate to tRNA(Glu) in a two-step reaction: glutamate is first activated by ATP to form Glu-AMP and then transferred to the acceptor end of tRNA(Glu).</text>
</comment>
<keyword evidence="8 11" id="KW-0648">Protein biosynthesis</keyword>
<dbReference type="PANTHER" id="PTHR43311:SF2">
    <property type="entry name" value="GLUTAMATE--TRNA LIGASE, MITOCHONDRIAL-RELATED"/>
    <property type="match status" value="1"/>
</dbReference>
<dbReference type="PRINTS" id="PR00987">
    <property type="entry name" value="TRNASYNTHGLU"/>
</dbReference>
<feature type="binding site" evidence="11">
    <location>
        <position position="253"/>
    </location>
    <ligand>
        <name>ATP</name>
        <dbReference type="ChEBI" id="CHEBI:30616"/>
    </ligand>
</feature>
<dbReference type="PROSITE" id="PS00178">
    <property type="entry name" value="AA_TRNA_LIGASE_I"/>
    <property type="match status" value="1"/>
</dbReference>
<dbReference type="PANTHER" id="PTHR43311">
    <property type="entry name" value="GLUTAMATE--TRNA LIGASE"/>
    <property type="match status" value="1"/>
</dbReference>
<evidence type="ECO:0000256" key="11">
    <source>
        <dbReference type="HAMAP-Rule" id="MF_00022"/>
    </source>
</evidence>
<dbReference type="SUPFAM" id="SSF48163">
    <property type="entry name" value="An anticodon-binding domain of class I aminoacyl-tRNA synthetases"/>
    <property type="match status" value="1"/>
</dbReference>
<evidence type="ECO:0000256" key="1">
    <source>
        <dbReference type="ARBA" id="ARBA00004496"/>
    </source>
</evidence>
<dbReference type="Gene3D" id="3.40.50.620">
    <property type="entry name" value="HUPs"/>
    <property type="match status" value="1"/>
</dbReference>
<comment type="caution">
    <text evidence="14">The sequence shown here is derived from an EMBL/GenBank/DDBJ whole genome shotgun (WGS) entry which is preliminary data.</text>
</comment>
<dbReference type="InterPro" id="IPR014729">
    <property type="entry name" value="Rossmann-like_a/b/a_fold"/>
</dbReference>
<proteinExistence type="inferred from homology"/>
<gene>
    <name evidence="11 14" type="primary">gltX</name>
    <name evidence="14" type="ORF">MHSWG343_07580</name>
</gene>
<comment type="catalytic activity">
    <reaction evidence="10 11">
        <text>tRNA(Glu) + L-glutamate + ATP = L-glutamyl-tRNA(Glu) + AMP + diphosphate</text>
        <dbReference type="Rhea" id="RHEA:23540"/>
        <dbReference type="Rhea" id="RHEA-COMP:9663"/>
        <dbReference type="Rhea" id="RHEA-COMP:9680"/>
        <dbReference type="ChEBI" id="CHEBI:29985"/>
        <dbReference type="ChEBI" id="CHEBI:30616"/>
        <dbReference type="ChEBI" id="CHEBI:33019"/>
        <dbReference type="ChEBI" id="CHEBI:78442"/>
        <dbReference type="ChEBI" id="CHEBI:78520"/>
        <dbReference type="ChEBI" id="CHEBI:456215"/>
        <dbReference type="EC" id="6.1.1.17"/>
    </reaction>
</comment>
<dbReference type="GO" id="GO:0008270">
    <property type="term" value="F:zinc ion binding"/>
    <property type="evidence" value="ECO:0007669"/>
    <property type="project" value="InterPro"/>
</dbReference>
<evidence type="ECO:0000256" key="2">
    <source>
        <dbReference type="ARBA" id="ARBA00007894"/>
    </source>
</evidence>
<keyword evidence="9 11" id="KW-0030">Aminoacyl-tRNA synthetase</keyword>
<dbReference type="SUPFAM" id="SSF52374">
    <property type="entry name" value="Nucleotidylyl transferase"/>
    <property type="match status" value="1"/>
</dbReference>
<dbReference type="InterPro" id="IPR001412">
    <property type="entry name" value="aa-tRNA-synth_I_CS"/>
</dbReference>
<dbReference type="CDD" id="cd00808">
    <property type="entry name" value="GluRS_core"/>
    <property type="match status" value="1"/>
</dbReference>
<dbReference type="Proteomes" id="UP000324831">
    <property type="component" value="Unassembled WGS sequence"/>
</dbReference>
<evidence type="ECO:0000256" key="3">
    <source>
        <dbReference type="ARBA" id="ARBA00011245"/>
    </source>
</evidence>
<dbReference type="InterPro" id="IPR000924">
    <property type="entry name" value="Glu/Gln-tRNA-synth"/>
</dbReference>
<sequence length="478" mass="54822">MCTRYAPSPTGSLHVGGARTALFNYLYAKKNDGKFILRIEDTDKARNITDGHIAIENDLKALNIFPDESFSVPGSRGPYLQSQKLNRYHELADKLLKEGKAYRCFCTEHELEESRQAALANNSTPIYSRKCRFLSEEEIQKKLADKKPYTIRLKVDILEKYEWDDLIRGNISVPEYSMSDYVIMRSDKSPTYNFTVTVDDFDMGITCVLRGEEHIANTPYQLATYHALGFVDGIPNFGHLSIIVDKDRKKMSKRSEDEFNFVSGLISKGYLPEAIVNFLALLGWSHGEQEIFSHEELIKLFDISSVSKSPAFFDIEKLNWINHKYIQGMTQDYYLNYLIPIFTADLGEYEQKKKLFALANKKNIYYGSQLNELALEFYTPGKLTPDLIDILKKGKKVVSLAYDNFPRVEEDWNQTTIRNYLKQLSQVSGIKGKDFFKPLRVACSFKEEGFELSNVLECLGRDTVIKNLVESLEAVKSE</sequence>
<dbReference type="EC" id="6.1.1.17" evidence="11"/>
<dbReference type="FunFam" id="3.40.50.620:FF:000007">
    <property type="entry name" value="Glutamate--tRNA ligase"/>
    <property type="match status" value="1"/>
</dbReference>
<evidence type="ECO:0000256" key="6">
    <source>
        <dbReference type="ARBA" id="ARBA00022741"/>
    </source>
</evidence>
<dbReference type="GO" id="GO:0000049">
    <property type="term" value="F:tRNA binding"/>
    <property type="evidence" value="ECO:0007669"/>
    <property type="project" value="InterPro"/>
</dbReference>
<dbReference type="Pfam" id="PF00749">
    <property type="entry name" value="tRNA-synt_1c"/>
    <property type="match status" value="1"/>
</dbReference>
<evidence type="ECO:0000313" key="15">
    <source>
        <dbReference type="Proteomes" id="UP000324831"/>
    </source>
</evidence>
<evidence type="ECO:0000259" key="13">
    <source>
        <dbReference type="Pfam" id="PF19269"/>
    </source>
</evidence>
<dbReference type="NCBIfam" id="TIGR00464">
    <property type="entry name" value="gltX_bact"/>
    <property type="match status" value="1"/>
</dbReference>
<name>A0A478FQD5_9MOLU</name>
<dbReference type="InterPro" id="IPR020058">
    <property type="entry name" value="Glu/Gln-tRNA-synth_Ib_cat-dom"/>
</dbReference>
<dbReference type="InterPro" id="IPR045462">
    <property type="entry name" value="aa-tRNA-synth_I_cd-bd"/>
</dbReference>
<evidence type="ECO:0000256" key="5">
    <source>
        <dbReference type="ARBA" id="ARBA00022598"/>
    </source>
</evidence>
<keyword evidence="4 11" id="KW-0963">Cytoplasm</keyword>
<comment type="caution">
    <text evidence="11">Lacks conserved residue(s) required for the propagation of feature annotation.</text>
</comment>
<feature type="short sequence motif" description="'HIGH' region" evidence="11">
    <location>
        <begin position="7"/>
        <end position="17"/>
    </location>
</feature>
<dbReference type="InterPro" id="IPR004527">
    <property type="entry name" value="Glu-tRNA-ligase_bac/mito"/>
</dbReference>
<evidence type="ECO:0000256" key="4">
    <source>
        <dbReference type="ARBA" id="ARBA00022490"/>
    </source>
</evidence>
<evidence type="ECO:0000259" key="12">
    <source>
        <dbReference type="Pfam" id="PF00749"/>
    </source>
</evidence>
<feature type="domain" description="Aminoacyl-tRNA synthetase class I anticodon-binding" evidence="13">
    <location>
        <begin position="393"/>
        <end position="467"/>
    </location>
</feature>
<dbReference type="AlphaFoldDB" id="A0A478FQD5"/>
<organism evidence="14 15">
    <name type="scientific">Candidatus Mycoplasma haematohominis</name>
    <dbReference type="NCBI Taxonomy" id="1494318"/>
    <lineage>
        <taxon>Bacteria</taxon>
        <taxon>Bacillati</taxon>
        <taxon>Mycoplasmatota</taxon>
        <taxon>Mollicutes</taxon>
        <taxon>Mycoplasmataceae</taxon>
        <taxon>Mycoplasma</taxon>
    </lineage>
</organism>
<protein>
    <recommendedName>
        <fullName evidence="11">Glutamate--tRNA ligase</fullName>
        <ecNumber evidence="11">6.1.1.17</ecNumber>
    </recommendedName>
    <alternativeName>
        <fullName evidence="11">Glutamyl-tRNA synthetase</fullName>
        <shortName evidence="11">GluRS</shortName>
    </alternativeName>
</protein>
<dbReference type="GO" id="GO:0005829">
    <property type="term" value="C:cytosol"/>
    <property type="evidence" value="ECO:0007669"/>
    <property type="project" value="TreeGrafter"/>
</dbReference>
<evidence type="ECO:0000256" key="8">
    <source>
        <dbReference type="ARBA" id="ARBA00022917"/>
    </source>
</evidence>
<dbReference type="InterPro" id="IPR020751">
    <property type="entry name" value="aa-tRNA-synth_I_codon-bd_sub2"/>
</dbReference>
<dbReference type="InterPro" id="IPR008925">
    <property type="entry name" value="aa_tRNA-synth_I_cd-bd_sf"/>
</dbReference>
<dbReference type="InterPro" id="IPR033910">
    <property type="entry name" value="GluRS_core"/>
</dbReference>
<comment type="subunit">
    <text evidence="3 11">Monomer.</text>
</comment>
<dbReference type="EMBL" id="BIMN01000004">
    <property type="protein sequence ID" value="GCE63758.1"/>
    <property type="molecule type" value="Genomic_DNA"/>
</dbReference>
<evidence type="ECO:0000313" key="14">
    <source>
        <dbReference type="EMBL" id="GCE63758.1"/>
    </source>
</evidence>
<dbReference type="InterPro" id="IPR049940">
    <property type="entry name" value="GluQ/Sye"/>
</dbReference>
<dbReference type="GO" id="GO:0005524">
    <property type="term" value="F:ATP binding"/>
    <property type="evidence" value="ECO:0007669"/>
    <property type="project" value="UniProtKB-UniRule"/>
</dbReference>
<feature type="domain" description="Glutamyl/glutaminyl-tRNA synthetase class Ib catalytic" evidence="12">
    <location>
        <begin position="3"/>
        <end position="320"/>
    </location>
</feature>
<dbReference type="GO" id="GO:0004818">
    <property type="term" value="F:glutamate-tRNA ligase activity"/>
    <property type="evidence" value="ECO:0007669"/>
    <property type="project" value="UniProtKB-UniRule"/>
</dbReference>
<dbReference type="Pfam" id="PF19269">
    <property type="entry name" value="Anticodon_2"/>
    <property type="match status" value="1"/>
</dbReference>
<accession>A0A478FQD5</accession>
<evidence type="ECO:0000256" key="10">
    <source>
        <dbReference type="ARBA" id="ARBA00048351"/>
    </source>
</evidence>
<comment type="similarity">
    <text evidence="2 11">Belongs to the class-I aminoacyl-tRNA synthetase family. Glutamate--tRNA ligase type 1 subfamily.</text>
</comment>
<evidence type="ECO:0000256" key="7">
    <source>
        <dbReference type="ARBA" id="ARBA00022840"/>
    </source>
</evidence>